<dbReference type="Gene3D" id="1.20.1250.20">
    <property type="entry name" value="MFS general substrate transporter like domains"/>
    <property type="match status" value="2"/>
</dbReference>
<dbReference type="PROSITE" id="PS50850">
    <property type="entry name" value="MFS"/>
    <property type="match status" value="1"/>
</dbReference>
<dbReference type="InterPro" id="IPR036259">
    <property type="entry name" value="MFS_trans_sf"/>
</dbReference>
<dbReference type="GO" id="GO:0022857">
    <property type="term" value="F:transmembrane transporter activity"/>
    <property type="evidence" value="ECO:0007669"/>
    <property type="project" value="InterPro"/>
</dbReference>
<accession>A0A2X0SIW8</accession>
<feature type="transmembrane region" description="Helical" evidence="4">
    <location>
        <begin position="42"/>
        <end position="64"/>
    </location>
</feature>
<feature type="transmembrane region" description="Helical" evidence="4">
    <location>
        <begin position="139"/>
        <end position="158"/>
    </location>
</feature>
<evidence type="ECO:0000256" key="3">
    <source>
        <dbReference type="ARBA" id="ARBA00023136"/>
    </source>
</evidence>
<proteinExistence type="predicted"/>
<dbReference type="AlphaFoldDB" id="A0A2X0SIW8"/>
<feature type="domain" description="Major facilitator superfamily (MFS) profile" evidence="5">
    <location>
        <begin position="205"/>
        <end position="390"/>
    </location>
</feature>
<dbReference type="PANTHER" id="PTHR23546">
    <property type="entry name" value="TRANSPORT PROTEIN"/>
    <property type="match status" value="1"/>
</dbReference>
<organism evidence="6">
    <name type="scientific">Candidatus Nitrotoga fabula</name>
    <dbReference type="NCBI Taxonomy" id="2182327"/>
    <lineage>
        <taxon>Bacteria</taxon>
        <taxon>Pseudomonadati</taxon>
        <taxon>Pseudomonadota</taxon>
        <taxon>Betaproteobacteria</taxon>
        <taxon>Nitrosomonadales</taxon>
        <taxon>Gallionellaceae</taxon>
        <taxon>Candidatus Nitrotoga</taxon>
    </lineage>
</organism>
<feature type="transmembrane region" description="Helical" evidence="4">
    <location>
        <begin position="7"/>
        <end position="30"/>
    </location>
</feature>
<protein>
    <submittedName>
        <fullName evidence="6">Transport protein</fullName>
    </submittedName>
</protein>
<keyword evidence="1 4" id="KW-0812">Transmembrane</keyword>
<dbReference type="InterPro" id="IPR011701">
    <property type="entry name" value="MFS"/>
</dbReference>
<reference evidence="6" key="1">
    <citation type="submission" date="2018-05" db="EMBL/GenBank/DDBJ databases">
        <authorList>
            <person name="Lanie J.A."/>
            <person name="Ng W.-L."/>
            <person name="Kazmierczak K.M."/>
            <person name="Andrzejewski T.M."/>
            <person name="Davidsen T.M."/>
            <person name="Wayne K.J."/>
            <person name="Tettelin H."/>
            <person name="Glass J.I."/>
            <person name="Rusch D."/>
            <person name="Podicherti R."/>
            <person name="Tsui H.-C.T."/>
            <person name="Winkler M.E."/>
        </authorList>
    </citation>
    <scope>NUCLEOTIDE SEQUENCE</scope>
    <source>
        <strain evidence="6">KNB</strain>
    </source>
</reference>
<feature type="transmembrane region" description="Helical" evidence="4">
    <location>
        <begin position="209"/>
        <end position="228"/>
    </location>
</feature>
<evidence type="ECO:0000259" key="5">
    <source>
        <dbReference type="PROSITE" id="PS50850"/>
    </source>
</evidence>
<name>A0A2X0SIW8_9PROT</name>
<feature type="transmembrane region" description="Helical" evidence="4">
    <location>
        <begin position="341"/>
        <end position="357"/>
    </location>
</feature>
<keyword evidence="2 4" id="KW-1133">Transmembrane helix</keyword>
<feature type="transmembrane region" description="Helical" evidence="4">
    <location>
        <begin position="297"/>
        <end position="320"/>
    </location>
</feature>
<feature type="transmembrane region" description="Helical" evidence="4">
    <location>
        <begin position="271"/>
        <end position="291"/>
    </location>
</feature>
<keyword evidence="3 4" id="KW-0472">Membrane</keyword>
<feature type="transmembrane region" description="Helical" evidence="4">
    <location>
        <begin position="164"/>
        <end position="188"/>
    </location>
</feature>
<evidence type="ECO:0000256" key="2">
    <source>
        <dbReference type="ARBA" id="ARBA00022989"/>
    </source>
</evidence>
<evidence type="ECO:0000313" key="6">
    <source>
        <dbReference type="EMBL" id="SPS05776.1"/>
    </source>
</evidence>
<feature type="transmembrane region" description="Helical" evidence="4">
    <location>
        <begin position="106"/>
        <end position="127"/>
    </location>
</feature>
<sequence>MKNQQGIIVAIIMSAHFVAAFAALGMPPFFGLILDKSLHSEAHYLAGWLYVLPIFFTAISSPWWGKLADKYGKKRLLLRAQLGLAGSFLLAGFAPNTLIFSLALSLQGLLGGTFAASNAYLATVVSGPDLNRSLTLMQWSARAALVTAPAILGLLMVVDSPLELYRYLAILPLISALLIVFLPVYPELPKAIKIAEKINGIKTVTFQQIHFLQFIFIFSTVITFPYFIQLVKTYFDEDSIALAGFLFGIPHLVYLIFAIPLSRYLGHRKLIYMMSISFLLLGVSLFAQVIFSSLSAVIIWRIMMGINMTIGFVGLHMLIAEVVNSGNAGRTFGWFESNSKWASVIAGLIAGTSVQLYDLRAPFIIGGFTLGITGLYLTGLVLCRLRPNNS</sequence>
<evidence type="ECO:0000256" key="1">
    <source>
        <dbReference type="ARBA" id="ARBA00022692"/>
    </source>
</evidence>
<dbReference type="PANTHER" id="PTHR23546:SF1">
    <property type="entry name" value="MEMBRANE PROTEIN"/>
    <property type="match status" value="1"/>
</dbReference>
<feature type="transmembrane region" description="Helical" evidence="4">
    <location>
        <begin position="76"/>
        <end position="94"/>
    </location>
</feature>
<gene>
    <name evidence="6" type="ORF">NITFAB_1366</name>
</gene>
<feature type="transmembrane region" description="Helical" evidence="4">
    <location>
        <begin position="240"/>
        <end position="259"/>
    </location>
</feature>
<dbReference type="Pfam" id="PF07690">
    <property type="entry name" value="MFS_1"/>
    <property type="match status" value="2"/>
</dbReference>
<feature type="transmembrane region" description="Helical" evidence="4">
    <location>
        <begin position="363"/>
        <end position="383"/>
    </location>
</feature>
<dbReference type="SUPFAM" id="SSF103473">
    <property type="entry name" value="MFS general substrate transporter"/>
    <property type="match status" value="1"/>
</dbReference>
<evidence type="ECO:0000256" key="4">
    <source>
        <dbReference type="SAM" id="Phobius"/>
    </source>
</evidence>
<dbReference type="EMBL" id="LS423452">
    <property type="protein sequence ID" value="SPS05776.1"/>
    <property type="molecule type" value="Genomic_DNA"/>
</dbReference>
<dbReference type="InterPro" id="IPR020846">
    <property type="entry name" value="MFS_dom"/>
</dbReference>